<evidence type="ECO:0000313" key="1">
    <source>
        <dbReference type="EMBL" id="HJE97851.1"/>
    </source>
</evidence>
<name>A0A921K1L7_9LACO</name>
<reference evidence="1" key="1">
    <citation type="journal article" date="2021" name="PeerJ">
        <title>Extensive microbial diversity within the chicken gut microbiome revealed by metagenomics and culture.</title>
        <authorList>
            <person name="Gilroy R."/>
            <person name="Ravi A."/>
            <person name="Getino M."/>
            <person name="Pursley I."/>
            <person name="Horton D.L."/>
            <person name="Alikhan N.F."/>
            <person name="Baker D."/>
            <person name="Gharbi K."/>
            <person name="Hall N."/>
            <person name="Watson M."/>
            <person name="Adriaenssens E.M."/>
            <person name="Foster-Nyarko E."/>
            <person name="Jarju S."/>
            <person name="Secka A."/>
            <person name="Antonio M."/>
            <person name="Oren A."/>
            <person name="Chaudhuri R.R."/>
            <person name="La Ragione R."/>
            <person name="Hildebrand F."/>
            <person name="Pallen M.J."/>
        </authorList>
    </citation>
    <scope>NUCLEOTIDE SEQUENCE</scope>
    <source>
        <strain evidence="1">CHK174-6876</strain>
    </source>
</reference>
<dbReference type="AlphaFoldDB" id="A0A921K1L7"/>
<sequence>MNFLAQYVLVISQKDDTVIISPVYTYSTNKKIYFDLISDYQAGKTVYLPWEKRSIKAAQIQTIKFLPCNEHLNTQTVKERLKSKAITELASYGELFGETDEHKLVEMEHELWEK</sequence>
<evidence type="ECO:0000313" key="2">
    <source>
        <dbReference type="Proteomes" id="UP000707535"/>
    </source>
</evidence>
<comment type="caution">
    <text evidence="1">The sequence shown here is derived from an EMBL/GenBank/DDBJ whole genome shotgun (WGS) entry which is preliminary data.</text>
</comment>
<dbReference type="EMBL" id="DYXG01000093">
    <property type="protein sequence ID" value="HJE97851.1"/>
    <property type="molecule type" value="Genomic_DNA"/>
</dbReference>
<protein>
    <submittedName>
        <fullName evidence="1">Uncharacterized protein</fullName>
    </submittedName>
</protein>
<dbReference type="Proteomes" id="UP000707535">
    <property type="component" value="Unassembled WGS sequence"/>
</dbReference>
<accession>A0A921K1L7</accession>
<reference evidence="1" key="2">
    <citation type="submission" date="2021-09" db="EMBL/GenBank/DDBJ databases">
        <authorList>
            <person name="Gilroy R."/>
        </authorList>
    </citation>
    <scope>NUCLEOTIDE SEQUENCE</scope>
    <source>
        <strain evidence="1">CHK174-6876</strain>
    </source>
</reference>
<gene>
    <name evidence="1" type="ORF">K8V00_09540</name>
</gene>
<proteinExistence type="predicted"/>
<organism evidence="1 2">
    <name type="scientific">Ligilactobacillus acidipiscis</name>
    <dbReference type="NCBI Taxonomy" id="89059"/>
    <lineage>
        <taxon>Bacteria</taxon>
        <taxon>Bacillati</taxon>
        <taxon>Bacillota</taxon>
        <taxon>Bacilli</taxon>
        <taxon>Lactobacillales</taxon>
        <taxon>Lactobacillaceae</taxon>
        <taxon>Ligilactobacillus</taxon>
    </lineage>
</organism>